<dbReference type="EMBL" id="CP000124">
    <property type="protein sequence ID" value="ABA47801.1"/>
    <property type="molecule type" value="Genomic_DNA"/>
</dbReference>
<dbReference type="HOGENOM" id="CLU_503163_0_0_4"/>
<feature type="region of interest" description="Disordered" evidence="1">
    <location>
        <begin position="117"/>
        <end position="141"/>
    </location>
</feature>
<feature type="region of interest" description="Disordered" evidence="1">
    <location>
        <begin position="1"/>
        <end position="20"/>
    </location>
</feature>
<evidence type="ECO:0000256" key="1">
    <source>
        <dbReference type="SAM" id="MobiDB-lite"/>
    </source>
</evidence>
<evidence type="ECO:0000313" key="3">
    <source>
        <dbReference type="Proteomes" id="UP000002700"/>
    </source>
</evidence>
<sequence>MPTNAPHRPFRKRPKATNRNGRVMLAAATGARPGSCAYRRRRRFPPASRRTTIPPAHASGLRRAHRRPGHRRRRHRAHRERPPRHRPPPTHAAARRRAHRTIHPDRTARLLRTRPTAETKRGHRRMPSLPGGQTAALRPKRSRAFRVRRGARRRTPSAHRALPVANPRPPGSCALLLFVHDLGLGTGALRHRGDSERLANAILDLARDFRILAQEFARVVLALADLLAAIAVPRARLVDDLRLHAEIDDLALARNAFAVQDVEDRFAERRRHLVLDDLHARFVADHLVVLLDRADPANVETHRRVELQRVAARRGFRVAEHHADLHPDLVDEDHEAVRALDRARQLAQRLRHQAGLQAGQRVAHLAFDFGLRHERRDRVDDDHVDRARADQRVDDFERLLTRVRLRDQQLRHVHAELRRILDVERVLRVDERRRAAELLHLGDHLQRERRLAGRFRPVDFDHTAARQATDAERDIETERARGHHLDILDRLAVAEPHDRPFAELLLDLRERGGERLALFGSQPGAFLAFFHESSFAMMSSV</sequence>
<proteinExistence type="predicted"/>
<dbReference type="Proteomes" id="UP000002700">
    <property type="component" value="Chromosome I"/>
</dbReference>
<evidence type="ECO:0000313" key="2">
    <source>
        <dbReference type="EMBL" id="ABA47801.1"/>
    </source>
</evidence>
<dbReference type="EnsemblBacteria" id="ABA47801">
    <property type="protein sequence ID" value="ABA47801"/>
    <property type="gene ID" value="BURPS1710b_0972"/>
</dbReference>
<gene>
    <name evidence="2" type="ordered locus">BURPS1710b_0972</name>
</gene>
<accession>Q3JVM0</accession>
<feature type="compositionally biased region" description="Basic residues" evidence="1">
    <location>
        <begin position="60"/>
        <end position="101"/>
    </location>
</feature>
<protein>
    <submittedName>
        <fullName evidence="2">Uncharacterized protein</fullName>
    </submittedName>
</protein>
<dbReference type="KEGG" id="bpm:BURPS1710b_0972"/>
<organism evidence="2 3">
    <name type="scientific">Burkholderia pseudomallei (strain 1710b)</name>
    <dbReference type="NCBI Taxonomy" id="320372"/>
    <lineage>
        <taxon>Bacteria</taxon>
        <taxon>Pseudomonadati</taxon>
        <taxon>Pseudomonadota</taxon>
        <taxon>Betaproteobacteria</taxon>
        <taxon>Burkholderiales</taxon>
        <taxon>Burkholderiaceae</taxon>
        <taxon>Burkholderia</taxon>
        <taxon>pseudomallei group</taxon>
    </lineage>
</organism>
<name>Q3JVM0_BURP1</name>
<feature type="region of interest" description="Disordered" evidence="1">
    <location>
        <begin position="25"/>
        <end position="101"/>
    </location>
</feature>
<reference evidence="2 3" key="1">
    <citation type="submission" date="2005-09" db="EMBL/GenBank/DDBJ databases">
        <authorList>
            <person name="Woods D.E."/>
            <person name="Nierman W.C."/>
        </authorList>
    </citation>
    <scope>NUCLEOTIDE SEQUENCE [LARGE SCALE GENOMIC DNA]</scope>
    <source>
        <strain evidence="2 3">1710b</strain>
    </source>
</reference>
<dbReference type="AlphaFoldDB" id="Q3JVM0"/>